<dbReference type="Proteomes" id="UP000277766">
    <property type="component" value="Unassembled WGS sequence"/>
</dbReference>
<keyword evidence="4 7" id="KW-0812">Transmembrane</keyword>
<dbReference type="AlphaFoldDB" id="A0A431VWH0"/>
<feature type="transmembrane region" description="Helical" evidence="7">
    <location>
        <begin position="28"/>
        <end position="50"/>
    </location>
</feature>
<dbReference type="PIRSF" id="PIRSF019239">
    <property type="entry name" value="MrpE"/>
    <property type="match status" value="1"/>
</dbReference>
<reference evidence="8 9" key="1">
    <citation type="submission" date="2018-12" db="EMBL/GenBank/DDBJ databases">
        <title>Deinococcus radiophilus ATCC 27603 genome sequencing and assembly.</title>
        <authorList>
            <person name="Maclea K.S."/>
            <person name="Maynard C.R."/>
        </authorList>
    </citation>
    <scope>NUCLEOTIDE SEQUENCE [LARGE SCALE GENOMIC DNA]</scope>
    <source>
        <strain evidence="8 9">ATCC 27603</strain>
    </source>
</reference>
<dbReference type="RefSeq" id="WP_126351944.1">
    <property type="nucleotide sequence ID" value="NZ_CP086380.1"/>
</dbReference>
<evidence type="ECO:0000256" key="4">
    <source>
        <dbReference type="ARBA" id="ARBA00022692"/>
    </source>
</evidence>
<dbReference type="PANTHER" id="PTHR34584:SF1">
    <property type="entry name" value="NA(+)_H(+) ANTIPORTER SUBUNIT E1"/>
    <property type="match status" value="1"/>
</dbReference>
<keyword evidence="6 7" id="KW-0472">Membrane</keyword>
<organism evidence="8 9">
    <name type="scientific">Deinococcus radiophilus</name>
    <dbReference type="NCBI Taxonomy" id="32062"/>
    <lineage>
        <taxon>Bacteria</taxon>
        <taxon>Thermotogati</taxon>
        <taxon>Deinococcota</taxon>
        <taxon>Deinococci</taxon>
        <taxon>Deinococcales</taxon>
        <taxon>Deinococcaceae</taxon>
        <taxon>Deinococcus</taxon>
    </lineage>
</organism>
<evidence type="ECO:0000256" key="7">
    <source>
        <dbReference type="SAM" id="Phobius"/>
    </source>
</evidence>
<evidence type="ECO:0000313" key="8">
    <source>
        <dbReference type="EMBL" id="RTR27500.1"/>
    </source>
</evidence>
<dbReference type="PANTHER" id="PTHR34584">
    <property type="entry name" value="NA(+)/H(+) ANTIPORTER SUBUNIT E1"/>
    <property type="match status" value="1"/>
</dbReference>
<name>A0A431VWH0_9DEIO</name>
<sequence length="171" mass="18823">MRGLTLNLLLAVVWALLAGRLGTRELLIGFLVGLLVLTLFPRALGTELYIARLRAVGRFVWFFLRELTVANVQVASFALRRHPPLSPLIVAVPLRLTSEASQTMLAATITLMPGTVAMGFNPERTVMYAHAIGIPDPDDARESILKVERYLLDILHPIPDPDHLPPEEGTA</sequence>
<keyword evidence="3" id="KW-1003">Cell membrane</keyword>
<dbReference type="Pfam" id="PF01899">
    <property type="entry name" value="MNHE"/>
    <property type="match status" value="1"/>
</dbReference>
<comment type="similarity">
    <text evidence="2">Belongs to the CPA3 antiporters (TC 2.A.63) subunit E family.</text>
</comment>
<comment type="caution">
    <text evidence="8">The sequence shown here is derived from an EMBL/GenBank/DDBJ whole genome shotgun (WGS) entry which is preliminary data.</text>
</comment>
<evidence type="ECO:0000256" key="2">
    <source>
        <dbReference type="ARBA" id="ARBA00006228"/>
    </source>
</evidence>
<dbReference type="EMBL" id="RXPE01000010">
    <property type="protein sequence ID" value="RTR27500.1"/>
    <property type="molecule type" value="Genomic_DNA"/>
</dbReference>
<gene>
    <name evidence="8" type="ORF">EJ104_06460</name>
</gene>
<evidence type="ECO:0000256" key="5">
    <source>
        <dbReference type="ARBA" id="ARBA00022989"/>
    </source>
</evidence>
<evidence type="ECO:0000256" key="6">
    <source>
        <dbReference type="ARBA" id="ARBA00023136"/>
    </source>
</evidence>
<evidence type="ECO:0000256" key="1">
    <source>
        <dbReference type="ARBA" id="ARBA00004651"/>
    </source>
</evidence>
<dbReference type="OrthoDB" id="9807187at2"/>
<proteinExistence type="inferred from homology"/>
<dbReference type="GO" id="GO:0005886">
    <property type="term" value="C:plasma membrane"/>
    <property type="evidence" value="ECO:0007669"/>
    <property type="project" value="UniProtKB-SubCell"/>
</dbReference>
<protein>
    <submittedName>
        <fullName evidence="8">Na+/H+ antiporter subunit E</fullName>
    </submittedName>
</protein>
<dbReference type="GO" id="GO:0008324">
    <property type="term" value="F:monoatomic cation transmembrane transporter activity"/>
    <property type="evidence" value="ECO:0007669"/>
    <property type="project" value="InterPro"/>
</dbReference>
<comment type="subcellular location">
    <subcellularLocation>
        <location evidence="1">Cell membrane</location>
        <topology evidence="1">Multi-pass membrane protein</topology>
    </subcellularLocation>
</comment>
<accession>A0A431VWH0</accession>
<keyword evidence="9" id="KW-1185">Reference proteome</keyword>
<keyword evidence="5 7" id="KW-1133">Transmembrane helix</keyword>
<evidence type="ECO:0000256" key="3">
    <source>
        <dbReference type="ARBA" id="ARBA00022475"/>
    </source>
</evidence>
<evidence type="ECO:0000313" key="9">
    <source>
        <dbReference type="Proteomes" id="UP000277766"/>
    </source>
</evidence>
<dbReference type="InterPro" id="IPR002758">
    <property type="entry name" value="Cation_antiport_E"/>
</dbReference>